<proteinExistence type="predicted"/>
<comment type="caution">
    <text evidence="1">The sequence shown here is derived from an EMBL/GenBank/DDBJ whole genome shotgun (WGS) entry which is preliminary data.</text>
</comment>
<dbReference type="EMBL" id="BROD01000001">
    <property type="protein sequence ID" value="GKX67102.1"/>
    <property type="molecule type" value="Genomic_DNA"/>
</dbReference>
<sequence length="50" mass="5775">MGKMKSKEFKKSLALILSSIAMMVAATASSMCFYWWYEEPSMPKSLYKQD</sequence>
<accession>A0ACB5RCU9</accession>
<evidence type="ECO:0000313" key="2">
    <source>
        <dbReference type="Proteomes" id="UP001058074"/>
    </source>
</evidence>
<name>A0ACB5RCU9_9CLOT</name>
<dbReference type="Proteomes" id="UP001058074">
    <property type="component" value="Unassembled WGS sequence"/>
</dbReference>
<organism evidence="1 2">
    <name type="scientific">Inconstantimicrobium mannanitabidum</name>
    <dbReference type="NCBI Taxonomy" id="1604901"/>
    <lineage>
        <taxon>Bacteria</taxon>
        <taxon>Bacillati</taxon>
        <taxon>Bacillota</taxon>
        <taxon>Clostridia</taxon>
        <taxon>Eubacteriales</taxon>
        <taxon>Clostridiaceae</taxon>
        <taxon>Inconstantimicrobium</taxon>
    </lineage>
</organism>
<protein>
    <submittedName>
        <fullName evidence="1">Uncharacterized protein</fullName>
    </submittedName>
</protein>
<evidence type="ECO:0000313" key="1">
    <source>
        <dbReference type="EMBL" id="GKX67102.1"/>
    </source>
</evidence>
<keyword evidence="2" id="KW-1185">Reference proteome</keyword>
<reference evidence="1" key="1">
    <citation type="journal article" date="2025" name="Int. J. Syst. Evol. Microbiol.">
        <title>Inconstantimicrobium mannanitabidum sp. nov., a novel member of the family Clostridiaceae isolated from anoxic soil under the treatment of reductive soil disinfestation.</title>
        <authorList>
            <person name="Ueki A."/>
            <person name="Tonouchi A."/>
            <person name="Honma S."/>
            <person name="Kaku N."/>
            <person name="Ueki K."/>
        </authorList>
    </citation>
    <scope>NUCLEOTIDE SEQUENCE</scope>
    <source>
        <strain evidence="1">TW13</strain>
    </source>
</reference>
<gene>
    <name evidence="1" type="ORF">rsdtw13_23600</name>
</gene>